<evidence type="ECO:0000259" key="2">
    <source>
        <dbReference type="Pfam" id="PF16173"/>
    </source>
</evidence>
<dbReference type="InterPro" id="IPR032267">
    <property type="entry name" value="DUF4832"/>
</dbReference>
<comment type="caution">
    <text evidence="3">The sequence shown here is derived from an EMBL/GenBank/DDBJ whole genome shotgun (WGS) entry which is preliminary data.</text>
</comment>
<proteinExistence type="predicted"/>
<evidence type="ECO:0008006" key="4">
    <source>
        <dbReference type="Google" id="ProtNLM"/>
    </source>
</evidence>
<reference evidence="3" key="1">
    <citation type="submission" date="2019-08" db="EMBL/GenBank/DDBJ databases">
        <authorList>
            <person name="Kucharzyk K."/>
            <person name="Murdoch R.W."/>
            <person name="Higgins S."/>
            <person name="Loffler F."/>
        </authorList>
    </citation>
    <scope>NUCLEOTIDE SEQUENCE</scope>
</reference>
<dbReference type="Pfam" id="PF16116">
    <property type="entry name" value="DUF4832"/>
    <property type="match status" value="1"/>
</dbReference>
<dbReference type="Pfam" id="PF16173">
    <property type="entry name" value="DUF4874"/>
    <property type="match status" value="1"/>
</dbReference>
<dbReference type="EMBL" id="VSSQ01004558">
    <property type="protein sequence ID" value="MPM25701.1"/>
    <property type="molecule type" value="Genomic_DNA"/>
</dbReference>
<feature type="domain" description="DUF4874" evidence="2">
    <location>
        <begin position="27"/>
        <end position="184"/>
    </location>
</feature>
<evidence type="ECO:0000313" key="3">
    <source>
        <dbReference type="EMBL" id="MPM25701.1"/>
    </source>
</evidence>
<name>A0A644YCU1_9ZZZZ</name>
<evidence type="ECO:0000259" key="1">
    <source>
        <dbReference type="Pfam" id="PF16116"/>
    </source>
</evidence>
<dbReference type="InterPro" id="IPR032379">
    <property type="entry name" value="DUF4874"/>
</dbReference>
<organism evidence="3">
    <name type="scientific">bioreactor metagenome</name>
    <dbReference type="NCBI Taxonomy" id="1076179"/>
    <lineage>
        <taxon>unclassified sequences</taxon>
        <taxon>metagenomes</taxon>
        <taxon>ecological metagenomes</taxon>
    </lineage>
</organism>
<gene>
    <name evidence="3" type="ORF">SDC9_72201</name>
</gene>
<protein>
    <recommendedName>
        <fullName evidence="4">DUF4832 domain-containing protein</fullName>
    </recommendedName>
</protein>
<sequence length="439" mass="50418">MVGLSGIFILNKKKVWNFKEGSQVLNNPERGFYVQIDSKDNHKFKKLKDENVRLALLAFDIEKYKNGAIGQEKLYELEEALKKSRESNISIIFRAAYGFHEASVEPKDISIVCGHIKEISKVLNKYADTINVVQAGFLGDYGEWHHSIFLQGTEEKMKESRLQILKAWEENLDNAIEVAVRRPRFIREAQTANILSGRLAFHNDALLSTESDMGTYDDKNYTREEELEWCSKNLIEVSNGGEMPKLGELSTPENADKEFQNMHITYLNMKYNAEILKQWETEEYKNLSAKDYVENHLGYRIYVKKFSIDGLITQRKINKTGIPMEFEIVNTGYATLPSKYKIFLIIKTDSMMYMSKLENPEIYGISNDESVVLKNNIILPNEVSTGKKVSIGIKVSQSYEEEVEENCISFAGETGKFESGVNLLFDLTLKNYGEIEVYR</sequence>
<feature type="domain" description="DUF4832" evidence="1">
    <location>
        <begin position="198"/>
        <end position="397"/>
    </location>
</feature>
<dbReference type="AlphaFoldDB" id="A0A644YCU1"/>
<accession>A0A644YCU1</accession>